<dbReference type="PROSITE" id="PS51375">
    <property type="entry name" value="PPR"/>
    <property type="match status" value="3"/>
</dbReference>
<name>A0A2U1QP08_ARTAN</name>
<accession>A0A2U1QP08</accession>
<dbReference type="Pfam" id="PF13041">
    <property type="entry name" value="PPR_2"/>
    <property type="match status" value="2"/>
</dbReference>
<dbReference type="InterPro" id="IPR051240">
    <property type="entry name" value="Mito_RNA-Proc/Resp"/>
</dbReference>
<keyword evidence="5" id="KW-1185">Reference proteome</keyword>
<proteinExistence type="inferred from homology"/>
<reference evidence="4 5" key="1">
    <citation type="journal article" date="2018" name="Mol. Plant">
        <title>The genome of Artemisia annua provides insight into the evolution of Asteraceae family and artemisinin biosynthesis.</title>
        <authorList>
            <person name="Shen Q."/>
            <person name="Zhang L."/>
            <person name="Liao Z."/>
            <person name="Wang S."/>
            <person name="Yan T."/>
            <person name="Shi P."/>
            <person name="Liu M."/>
            <person name="Fu X."/>
            <person name="Pan Q."/>
            <person name="Wang Y."/>
            <person name="Lv Z."/>
            <person name="Lu X."/>
            <person name="Zhang F."/>
            <person name="Jiang W."/>
            <person name="Ma Y."/>
            <person name="Chen M."/>
            <person name="Hao X."/>
            <person name="Li L."/>
            <person name="Tang Y."/>
            <person name="Lv G."/>
            <person name="Zhou Y."/>
            <person name="Sun X."/>
            <person name="Brodelius P.E."/>
            <person name="Rose J.K.C."/>
            <person name="Tang K."/>
        </authorList>
    </citation>
    <scope>NUCLEOTIDE SEQUENCE [LARGE SCALE GENOMIC DNA]</scope>
    <source>
        <strain evidence="5">cv. Huhao1</strain>
        <tissue evidence="4">Leaf</tissue>
    </source>
</reference>
<dbReference type="PANTHER" id="PTHR47933:SF11">
    <property type="entry name" value="PENTATRICOPEPTIDE REPEAT-CONTAINING PROTEIN 2"/>
    <property type="match status" value="1"/>
</dbReference>
<dbReference type="Pfam" id="PF01535">
    <property type="entry name" value="PPR"/>
    <property type="match status" value="2"/>
</dbReference>
<comment type="caution">
    <text evidence="4">The sequence shown here is derived from an EMBL/GenBank/DDBJ whole genome shotgun (WGS) entry which is preliminary data.</text>
</comment>
<dbReference type="GO" id="GO:0003729">
    <property type="term" value="F:mRNA binding"/>
    <property type="evidence" value="ECO:0007669"/>
    <property type="project" value="TreeGrafter"/>
</dbReference>
<evidence type="ECO:0000313" key="4">
    <source>
        <dbReference type="EMBL" id="PWA99746.1"/>
    </source>
</evidence>
<dbReference type="AlphaFoldDB" id="A0A2U1QP08"/>
<dbReference type="NCBIfam" id="TIGR00756">
    <property type="entry name" value="PPR"/>
    <property type="match status" value="3"/>
</dbReference>
<dbReference type="Proteomes" id="UP000245207">
    <property type="component" value="Unassembled WGS sequence"/>
</dbReference>
<dbReference type="InterPro" id="IPR011990">
    <property type="entry name" value="TPR-like_helical_dom_sf"/>
</dbReference>
<protein>
    <submittedName>
        <fullName evidence="4">Tetratricopeptide repeat (TPR)-like superfamily protein</fullName>
    </submittedName>
</protein>
<feature type="repeat" description="PPR" evidence="3">
    <location>
        <begin position="199"/>
        <end position="233"/>
    </location>
</feature>
<dbReference type="InterPro" id="IPR002885">
    <property type="entry name" value="PPR_rpt"/>
</dbReference>
<evidence type="ECO:0000256" key="2">
    <source>
        <dbReference type="ARBA" id="ARBA00022737"/>
    </source>
</evidence>
<evidence type="ECO:0000256" key="1">
    <source>
        <dbReference type="ARBA" id="ARBA00007626"/>
    </source>
</evidence>
<feature type="repeat" description="PPR" evidence="3">
    <location>
        <begin position="380"/>
        <end position="414"/>
    </location>
</feature>
<gene>
    <name evidence="4" type="ORF">CTI12_AA003970</name>
</gene>
<sequence length="488" mass="56387">MVNIKHVTNEIKLLKPVIAIVLKSCSWDYLLRPKIGSLLTSTTINQILHTLSKLESFLNITHTFFKWVELNPDYKHTLQSNWTMIHILTKQKHFKTAHQLLDKIALRDFLSSPTVLNSLASTCDDPDVNCHVLSLLVIYYANMKMTQDAIQVFEHMRVHGLKLHLPACTVLLNTLVKERLTDTMWKCYKKMVKIGIVANLHIYNVLIHACCKSLDVEKAEEVIAEMEFKCVSPDLFTYNTLISLYCKKGFAECTIMMKMEAKGLFPGTVTYKILRKLCEESRIKDANKLLIEMSGNKVVPDNVTCNTLINAYCKIGDMNSALKVRDMENAKEFIFSMIYDGFSPNYCTYSWLVDLYCSQKNEEVLVKLPDEFYRKGIIVDISIYRALIRRLCKQERVDCAQRLFDIMQSKGISGDSVVFTNLAYAYLKAGDTTIGLKIFDEMYKMRLMITHNIHKMRFLTKVFWNLAVERGLLSRNTLKQIYRAEEYA</sequence>
<dbReference type="Pfam" id="PF12854">
    <property type="entry name" value="PPR_1"/>
    <property type="match status" value="1"/>
</dbReference>
<evidence type="ECO:0000313" key="5">
    <source>
        <dbReference type="Proteomes" id="UP000245207"/>
    </source>
</evidence>
<organism evidence="4 5">
    <name type="scientific">Artemisia annua</name>
    <name type="common">Sweet wormwood</name>
    <dbReference type="NCBI Taxonomy" id="35608"/>
    <lineage>
        <taxon>Eukaryota</taxon>
        <taxon>Viridiplantae</taxon>
        <taxon>Streptophyta</taxon>
        <taxon>Embryophyta</taxon>
        <taxon>Tracheophyta</taxon>
        <taxon>Spermatophyta</taxon>
        <taxon>Magnoliopsida</taxon>
        <taxon>eudicotyledons</taxon>
        <taxon>Gunneridae</taxon>
        <taxon>Pentapetalae</taxon>
        <taxon>asterids</taxon>
        <taxon>campanulids</taxon>
        <taxon>Asterales</taxon>
        <taxon>Asteraceae</taxon>
        <taxon>Asteroideae</taxon>
        <taxon>Anthemideae</taxon>
        <taxon>Artemisiinae</taxon>
        <taxon>Artemisia</taxon>
    </lineage>
</organism>
<dbReference type="OrthoDB" id="185373at2759"/>
<keyword evidence="2" id="KW-0677">Repeat</keyword>
<evidence type="ECO:0000256" key="3">
    <source>
        <dbReference type="PROSITE-ProRule" id="PRU00708"/>
    </source>
</evidence>
<comment type="similarity">
    <text evidence="1">Belongs to the PPR family. P subfamily.</text>
</comment>
<dbReference type="Gene3D" id="1.25.40.10">
    <property type="entry name" value="Tetratricopeptide repeat domain"/>
    <property type="match status" value="4"/>
</dbReference>
<dbReference type="PANTHER" id="PTHR47933">
    <property type="entry name" value="PENTATRICOPEPTIDE REPEAT-CONTAINING PROTEIN 1, MITOCHONDRIAL"/>
    <property type="match status" value="1"/>
</dbReference>
<dbReference type="EMBL" id="PKPP01000008">
    <property type="protein sequence ID" value="PWA99746.1"/>
    <property type="molecule type" value="Genomic_DNA"/>
</dbReference>
<feature type="repeat" description="PPR" evidence="3">
    <location>
        <begin position="301"/>
        <end position="335"/>
    </location>
</feature>